<evidence type="ECO:0000313" key="2">
    <source>
        <dbReference type="EMBL" id="CUS36904.1"/>
    </source>
</evidence>
<dbReference type="Pfam" id="PF07238">
    <property type="entry name" value="PilZ"/>
    <property type="match status" value="1"/>
</dbReference>
<dbReference type="Gene3D" id="2.40.10.220">
    <property type="entry name" value="predicted glycosyltransferase like domains"/>
    <property type="match status" value="1"/>
</dbReference>
<evidence type="ECO:0000313" key="3">
    <source>
        <dbReference type="Proteomes" id="UP000198736"/>
    </source>
</evidence>
<dbReference type="AlphaFoldDB" id="A0A0S4LK24"/>
<feature type="domain" description="PilZ" evidence="1">
    <location>
        <begin position="20"/>
        <end position="120"/>
    </location>
</feature>
<dbReference type="OrthoDB" id="9808885at2"/>
<accession>A0A0S4LK24</accession>
<evidence type="ECO:0000259" key="1">
    <source>
        <dbReference type="Pfam" id="PF07238"/>
    </source>
</evidence>
<dbReference type="SUPFAM" id="SSF141371">
    <property type="entry name" value="PilZ domain-like"/>
    <property type="match status" value="1"/>
</dbReference>
<name>A0A0S4LK24_9BACT</name>
<dbReference type="InterPro" id="IPR009875">
    <property type="entry name" value="PilZ_domain"/>
</dbReference>
<organism evidence="2 3">
    <name type="scientific">Candidatus Nitrospira nitrificans</name>
    <dbReference type="NCBI Taxonomy" id="1742973"/>
    <lineage>
        <taxon>Bacteria</taxon>
        <taxon>Pseudomonadati</taxon>
        <taxon>Nitrospirota</taxon>
        <taxon>Nitrospiria</taxon>
        <taxon>Nitrospirales</taxon>
        <taxon>Nitrospiraceae</taxon>
        <taxon>Nitrospira</taxon>
    </lineage>
</organism>
<dbReference type="EMBL" id="CZPZ01000022">
    <property type="protein sequence ID" value="CUS36904.1"/>
    <property type="molecule type" value="Genomic_DNA"/>
</dbReference>
<keyword evidence="3" id="KW-1185">Reference proteome</keyword>
<sequence>MTQLKHVRQSETPCLSHSIERRRTRRSCVSLGLMYSGINGDDVLIGDGSAVDLSEGGMGIPRNCPVKIGMELTLFLYLPDEEEPLFVSEVVVSWATGSLFGVELKEVSLRDGNRLRTLLRAQSIALTESVQ</sequence>
<proteinExistence type="predicted"/>
<protein>
    <recommendedName>
        <fullName evidence="1">PilZ domain-containing protein</fullName>
    </recommendedName>
</protein>
<reference evidence="3" key="1">
    <citation type="submission" date="2015-10" db="EMBL/GenBank/DDBJ databases">
        <authorList>
            <person name="Luecker S."/>
            <person name="Luecker S."/>
        </authorList>
    </citation>
    <scope>NUCLEOTIDE SEQUENCE [LARGE SCALE GENOMIC DNA]</scope>
</reference>
<gene>
    <name evidence="2" type="ORF">COMA2_290008</name>
</gene>
<dbReference type="RefSeq" id="WP_090898551.1">
    <property type="nucleotide sequence ID" value="NZ_CZPZ01000022.1"/>
</dbReference>
<dbReference type="GO" id="GO:0035438">
    <property type="term" value="F:cyclic-di-GMP binding"/>
    <property type="evidence" value="ECO:0007669"/>
    <property type="project" value="InterPro"/>
</dbReference>
<dbReference type="Proteomes" id="UP000198736">
    <property type="component" value="Unassembled WGS sequence"/>
</dbReference>